<keyword evidence="4" id="KW-1185">Reference proteome</keyword>
<dbReference type="EMBL" id="AP017312">
    <property type="protein sequence ID" value="BAU26906.1"/>
    <property type="molecule type" value="Genomic_DNA"/>
</dbReference>
<dbReference type="OrthoDB" id="2453696at2"/>
<reference evidence="3 4" key="1">
    <citation type="submission" date="2015-12" db="EMBL/GenBank/DDBJ databases">
        <title>Genome sequence of Aneurinibacillus soli.</title>
        <authorList>
            <person name="Lee J.S."/>
            <person name="Lee K.C."/>
            <person name="Kim K.K."/>
            <person name="Lee B.W."/>
        </authorList>
    </citation>
    <scope>NUCLEOTIDE SEQUENCE [LARGE SCALE GENOMIC DNA]</scope>
    <source>
        <strain evidence="3 4">CB4</strain>
    </source>
</reference>
<dbReference type="InterPro" id="IPR017525">
    <property type="entry name" value="SspI"/>
</dbReference>
<dbReference type="RefSeq" id="WP_096463901.1">
    <property type="nucleotide sequence ID" value="NZ_AP017312.1"/>
</dbReference>
<keyword evidence="1 2" id="KW-0749">Sporulation</keyword>
<proteinExistence type="evidence at transcript level"/>
<gene>
    <name evidence="2 3" type="primary">sspI</name>
    <name evidence="3" type="ORF">CB4_01075</name>
</gene>
<dbReference type="Pfam" id="PF14098">
    <property type="entry name" value="SSPI"/>
    <property type="match status" value="1"/>
</dbReference>
<accession>A0A0U5ASV1</accession>
<comment type="induction">
    <text evidence="2">Expressed only in the forespore compartment of sporulating cells.</text>
</comment>
<name>A0A0U5ASV1_9BACL</name>
<evidence type="ECO:0000313" key="3">
    <source>
        <dbReference type="EMBL" id="BAU26906.1"/>
    </source>
</evidence>
<dbReference type="NCBIfam" id="TIGR03092">
    <property type="entry name" value="SASP_sspI"/>
    <property type="match status" value="1"/>
</dbReference>
<evidence type="ECO:0000256" key="1">
    <source>
        <dbReference type="ARBA" id="ARBA00022969"/>
    </source>
</evidence>
<dbReference type="GO" id="GO:0030436">
    <property type="term" value="P:asexual sporulation"/>
    <property type="evidence" value="ECO:0007669"/>
    <property type="project" value="UniProtKB-UniRule"/>
</dbReference>
<dbReference type="Proteomes" id="UP000217696">
    <property type="component" value="Chromosome"/>
</dbReference>
<evidence type="ECO:0000256" key="2">
    <source>
        <dbReference type="HAMAP-Rule" id="MF_00669"/>
    </source>
</evidence>
<organism evidence="3 4">
    <name type="scientific">Aneurinibacillus soli</name>
    <dbReference type="NCBI Taxonomy" id="1500254"/>
    <lineage>
        <taxon>Bacteria</taxon>
        <taxon>Bacillati</taxon>
        <taxon>Bacillota</taxon>
        <taxon>Bacilli</taxon>
        <taxon>Bacillales</taxon>
        <taxon>Paenibacillaceae</taxon>
        <taxon>Aneurinibacillus group</taxon>
        <taxon>Aneurinibacillus</taxon>
    </lineage>
</organism>
<comment type="subcellular location">
    <subcellularLocation>
        <location evidence="2">Spore core</location>
    </subcellularLocation>
</comment>
<protein>
    <recommendedName>
        <fullName evidence="2">Small, acid-soluble spore protein I</fullName>
        <shortName evidence="2">SASP I</shortName>
    </recommendedName>
</protein>
<comment type="similarity">
    <text evidence="2">Belongs to the SspI family.</text>
</comment>
<dbReference type="HAMAP" id="MF_00669">
    <property type="entry name" value="SspI"/>
    <property type="match status" value="1"/>
</dbReference>
<sequence>MNIASLDLRQAVLHNMHGSSESDVRHTITDAITSGEEKMLPGLGVLLEVFWKNSSAEEQKRFIDIVQQNV</sequence>
<dbReference type="GO" id="GO:0030435">
    <property type="term" value="P:sporulation resulting in formation of a cellular spore"/>
    <property type="evidence" value="ECO:0007669"/>
    <property type="project" value="UniProtKB-KW"/>
</dbReference>
<dbReference type="KEGG" id="asoc:CB4_01075"/>
<dbReference type="AlphaFoldDB" id="A0A0U5ASV1"/>
<evidence type="ECO:0000313" key="4">
    <source>
        <dbReference type="Proteomes" id="UP000217696"/>
    </source>
</evidence>